<dbReference type="InterPro" id="IPR015943">
    <property type="entry name" value="WD40/YVTN_repeat-like_dom_sf"/>
</dbReference>
<keyword evidence="6" id="KW-0969">Cilium</keyword>
<feature type="compositionally biased region" description="Basic and acidic residues" evidence="12">
    <location>
        <begin position="323"/>
        <end position="332"/>
    </location>
</feature>
<dbReference type="Gene3D" id="2.130.10.10">
    <property type="entry name" value="YVTN repeat-like/Quinoprotein amine dehydrogenase"/>
    <property type="match status" value="2"/>
</dbReference>
<comment type="subcellular location">
    <subcellularLocation>
        <location evidence="1">Cytoplasm</location>
        <location evidence="1">Cytoskeleton</location>
        <location evidence="1">Flagellum axoneme</location>
    </subcellularLocation>
    <subcellularLocation>
        <location evidence="9">Dynein axonemal particle</location>
    </subcellularLocation>
</comment>
<dbReference type="GO" id="GO:0045504">
    <property type="term" value="F:dynein heavy chain binding"/>
    <property type="evidence" value="ECO:0000318"/>
    <property type="project" value="GO_Central"/>
</dbReference>
<keyword evidence="5" id="KW-0282">Flagellum</keyword>
<dbReference type="PANTHER" id="PTHR12442">
    <property type="entry name" value="DYNEIN INTERMEDIATE CHAIN"/>
    <property type="match status" value="1"/>
</dbReference>
<sequence>MAESFSRSFSDLDDLDEAAKAKERLSDARVIQVSVYRGQLFIPNPDAAETVLLTPTATNIVFSQKPRVFSQDSNEAVIIKRRNNEYASACARYEDSTTTCEAGVQTVPPFLKSKLTTTALVTHTDCAVEAAFTDIYDTIVQGVDEDLNNLQQSTLNLGDERADDFTAESARRTERRTGNMQEDDKLSDAGTVYTNDDTVSDAGTAYTAATQETATNSMHSSIQTDRGMDDRLRQKKIAQIADKVFNDAGFKRAIHLAELLCLQNPLFPWVSLYRAADVVYNPTINYQNRLRAEFSVEGIDQDNSNELSEGSEASTSAESSQGWEKKQLKRDDSIDDEEDRDEKKPNAVSPESRLRTEHLWTYRADVLRGMSAVCCEFCPADERLLIVGYAGSGLDENYGAIVLWIPENPFYPNRILYTRSEPTAVSWYPLGKSIIAVGFTDGAVSLFDLREEVVQLDSAGFVMPLLTSTSANGKHTSRVWDVIWASTNGGGGAGMSLNREVDGDDGEKGSGLPDYDILLSAAADGRIVERSLKRSFEHRDILTLTSVGHHPVATKVDQKSKADTRMTIVRKISSALSSCFLSDGTNYLVSGDDGVIRKASRAYTEQTLMNYSGHLSSIYKVQANPTAPTIFLSASADRSIKIWHVDSPTALLTLKSTAGDHVYTAVWCPFKSTCLISGTRAGSVEIWDIADTSVAPVLVLDPIVALDTQQRSNLEEESTELDSDNSAVGDADPNAARTISVRAISCNKHVPVFAVCYENGDVYIHRIHGIEDNLILSRVQPTAFQETESDRILTILDDHQENAD</sequence>
<evidence type="ECO:0000256" key="11">
    <source>
        <dbReference type="ARBA" id="ARBA00041557"/>
    </source>
</evidence>
<dbReference type="EMBL" id="AACB03000005">
    <property type="protein sequence ID" value="KAE8301833.1"/>
    <property type="molecule type" value="Genomic_DNA"/>
</dbReference>
<dbReference type="InterPro" id="IPR036322">
    <property type="entry name" value="WD40_repeat_dom_sf"/>
</dbReference>
<dbReference type="GO" id="GO:0120293">
    <property type="term" value="C:dynein axonemal particle"/>
    <property type="evidence" value="ECO:0007669"/>
    <property type="project" value="UniProtKB-SubCell"/>
</dbReference>
<dbReference type="AlphaFoldDB" id="A8B6X4"/>
<evidence type="ECO:0000256" key="6">
    <source>
        <dbReference type="ARBA" id="ARBA00023069"/>
    </source>
</evidence>
<keyword evidence="8" id="KW-0966">Cell projection</keyword>
<evidence type="ECO:0000256" key="4">
    <source>
        <dbReference type="ARBA" id="ARBA00022737"/>
    </source>
</evidence>
<reference evidence="13 14" key="1">
    <citation type="journal article" date="2007" name="Science">
        <title>Genomic minimalism in the early diverging intestinal parasite Giardia lamblia.</title>
        <authorList>
            <person name="Morrison H.G."/>
            <person name="McArthur A.G."/>
            <person name="Gillin F.D."/>
            <person name="Aley S.B."/>
            <person name="Adam R.D."/>
            <person name="Olsen G.J."/>
            <person name="Best A.A."/>
            <person name="Cande W.Z."/>
            <person name="Chen F."/>
            <person name="Cipriano M.J."/>
            <person name="Davids B.J."/>
            <person name="Dawson S.C."/>
            <person name="Elmendorf H.G."/>
            <person name="Hehl A.B."/>
            <person name="Holder M.E."/>
            <person name="Huse S.M."/>
            <person name="Kim U.U."/>
            <person name="Lasek-Nesselquist E."/>
            <person name="Manning G."/>
            <person name="Nigam A."/>
            <person name="Nixon J.E."/>
            <person name="Palm D."/>
            <person name="Passamaneck N.E."/>
            <person name="Prabhu A."/>
            <person name="Reich C.I."/>
            <person name="Reiner D.S."/>
            <person name="Samuelson J."/>
            <person name="Svard S.G."/>
            <person name="Sogin M.L."/>
        </authorList>
    </citation>
    <scope>NUCLEOTIDE SEQUENCE [LARGE SCALE GENOMIC DNA]</scope>
    <source>
        <strain evidence="13 14">WB C6</strain>
    </source>
</reference>
<keyword evidence="4" id="KW-0677">Repeat</keyword>
<dbReference type="SMART" id="SM00320">
    <property type="entry name" value="WD40"/>
    <property type="match status" value="6"/>
</dbReference>
<evidence type="ECO:0000313" key="14">
    <source>
        <dbReference type="Proteomes" id="UP000001548"/>
    </source>
</evidence>
<evidence type="ECO:0000256" key="2">
    <source>
        <dbReference type="ARBA" id="ARBA00022490"/>
    </source>
</evidence>
<dbReference type="PROSITE" id="PS50082">
    <property type="entry name" value="WD_REPEATS_2"/>
    <property type="match status" value="1"/>
</dbReference>
<protein>
    <recommendedName>
        <fullName evidence="10">Dynein axonemal intermediate chain 4</fullName>
    </recommendedName>
    <alternativeName>
        <fullName evidence="11">WD repeat-containing protein 78</fullName>
    </alternativeName>
</protein>
<dbReference type="InterPro" id="IPR001680">
    <property type="entry name" value="WD40_rpt"/>
</dbReference>
<feature type="region of interest" description="Disordered" evidence="12">
    <location>
        <begin position="158"/>
        <end position="194"/>
    </location>
</feature>
<dbReference type="SUPFAM" id="SSF50978">
    <property type="entry name" value="WD40 repeat-like"/>
    <property type="match status" value="1"/>
</dbReference>
<dbReference type="OMA" id="CPADERL"/>
<dbReference type="GO" id="GO:0003341">
    <property type="term" value="P:cilium movement"/>
    <property type="evidence" value="ECO:0000318"/>
    <property type="project" value="GO_Central"/>
</dbReference>
<evidence type="ECO:0000256" key="10">
    <source>
        <dbReference type="ARBA" id="ARBA00040002"/>
    </source>
</evidence>
<dbReference type="PROSITE" id="PS50294">
    <property type="entry name" value="WD_REPEATS_REGION"/>
    <property type="match status" value="1"/>
</dbReference>
<dbReference type="KEGG" id="gla:GL50803_0010254"/>
<evidence type="ECO:0000256" key="9">
    <source>
        <dbReference type="ARBA" id="ARBA00024190"/>
    </source>
</evidence>
<feature type="compositionally biased region" description="Basic and acidic residues" evidence="12">
    <location>
        <begin position="158"/>
        <end position="187"/>
    </location>
</feature>
<gene>
    <name evidence="13" type="ORF">GL50803_0010254</name>
</gene>
<proteinExistence type="predicted"/>
<evidence type="ECO:0000256" key="1">
    <source>
        <dbReference type="ARBA" id="ARBA00004611"/>
    </source>
</evidence>
<dbReference type="GeneID" id="5701998"/>
<keyword evidence="14" id="KW-1185">Reference proteome</keyword>
<dbReference type="Pfam" id="PF00400">
    <property type="entry name" value="WD40"/>
    <property type="match status" value="1"/>
</dbReference>
<dbReference type="InterPro" id="IPR050687">
    <property type="entry name" value="Dynein_IC"/>
</dbReference>
<evidence type="ECO:0000256" key="5">
    <source>
        <dbReference type="ARBA" id="ARBA00022846"/>
    </source>
</evidence>
<dbReference type="PANTHER" id="PTHR12442:SF12">
    <property type="entry name" value="DYNEIN AXONEMAL INTERMEDIATE CHAIN 4"/>
    <property type="match status" value="1"/>
</dbReference>
<dbReference type="Proteomes" id="UP000001548">
    <property type="component" value="Unassembled WGS sequence"/>
</dbReference>
<evidence type="ECO:0000313" key="13">
    <source>
        <dbReference type="EMBL" id="KAE8301833.1"/>
    </source>
</evidence>
<evidence type="ECO:0000256" key="3">
    <source>
        <dbReference type="ARBA" id="ARBA00022574"/>
    </source>
</evidence>
<evidence type="ECO:0000256" key="12">
    <source>
        <dbReference type="SAM" id="MobiDB-lite"/>
    </source>
</evidence>
<dbReference type="VEuPathDB" id="GiardiaDB:GL50803_10254"/>
<comment type="caution">
    <text evidence="13">The sequence shown here is derived from an EMBL/GenBank/DDBJ whole genome shotgun (WGS) entry which is preliminary data.</text>
</comment>
<keyword evidence="3" id="KW-0853">WD repeat</keyword>
<feature type="region of interest" description="Disordered" evidence="12">
    <location>
        <begin position="302"/>
        <end position="350"/>
    </location>
</feature>
<evidence type="ECO:0000256" key="7">
    <source>
        <dbReference type="ARBA" id="ARBA00023212"/>
    </source>
</evidence>
<dbReference type="STRING" id="184922.A8B6X4"/>
<feature type="compositionally biased region" description="Low complexity" evidence="12">
    <location>
        <begin position="306"/>
        <end position="320"/>
    </location>
</feature>
<dbReference type="GO" id="GO:0045503">
    <property type="term" value="F:dynein light chain binding"/>
    <property type="evidence" value="ECO:0000318"/>
    <property type="project" value="GO_Central"/>
</dbReference>
<dbReference type="GO" id="GO:0005858">
    <property type="term" value="C:axonemal dynein complex"/>
    <property type="evidence" value="ECO:0000318"/>
    <property type="project" value="GO_Central"/>
</dbReference>
<dbReference type="RefSeq" id="XP_001709080.1">
    <property type="nucleotide sequence ID" value="XM_001709028.1"/>
</dbReference>
<accession>A8B6X4</accession>
<keyword evidence="7" id="KW-0206">Cytoskeleton</keyword>
<evidence type="ECO:0000256" key="8">
    <source>
        <dbReference type="ARBA" id="ARBA00023273"/>
    </source>
</evidence>
<dbReference type="HOGENOM" id="CLU_350386_0_0_1"/>
<organism evidence="13 14">
    <name type="scientific">Giardia intestinalis (strain ATCC 50803 / WB clone C6)</name>
    <name type="common">Giardia lamblia</name>
    <dbReference type="NCBI Taxonomy" id="184922"/>
    <lineage>
        <taxon>Eukaryota</taxon>
        <taxon>Metamonada</taxon>
        <taxon>Diplomonadida</taxon>
        <taxon>Hexamitidae</taxon>
        <taxon>Giardiinae</taxon>
        <taxon>Giardia</taxon>
    </lineage>
</organism>
<keyword evidence="2" id="KW-0963">Cytoplasm</keyword>
<name>A8B6X4_GIAIC</name>